<dbReference type="RefSeq" id="WP_308438425.1">
    <property type="nucleotide sequence ID" value="NZ_BNBO01000060.1"/>
</dbReference>
<dbReference type="AlphaFoldDB" id="A0A919L3P5"/>
<dbReference type="Proteomes" id="UP000617734">
    <property type="component" value="Unassembled WGS sequence"/>
</dbReference>
<feature type="compositionally biased region" description="Low complexity" evidence="1">
    <location>
        <begin position="26"/>
        <end position="37"/>
    </location>
</feature>
<evidence type="ECO:0000259" key="2">
    <source>
        <dbReference type="Pfam" id="PF01890"/>
    </source>
</evidence>
<feature type="compositionally biased region" description="Low complexity" evidence="1">
    <location>
        <begin position="184"/>
        <end position="203"/>
    </location>
</feature>
<reference evidence="3" key="2">
    <citation type="submission" date="2020-09" db="EMBL/GenBank/DDBJ databases">
        <authorList>
            <person name="Sun Q."/>
            <person name="Ohkuma M."/>
        </authorList>
    </citation>
    <scope>NUCLEOTIDE SEQUENCE</scope>
    <source>
        <strain evidence="3">JCM 4646</strain>
    </source>
</reference>
<dbReference type="GeneID" id="95358580"/>
<dbReference type="Pfam" id="PF01890">
    <property type="entry name" value="CbiG_C"/>
    <property type="match status" value="1"/>
</dbReference>
<accession>A0A919L3P5</accession>
<sequence>MTGPAPVGAAGRPPAAEPPAPPTGPPADSYAPARPAAPAHPPAPGSTGRAPGADGPGAPPPARVLVVGVGAGRTAGEQEVSALVLAALAETGLSPHAVARISTLESRTEHPAIRRAARVLGVPVVGHSAAELAAVRVPHPSRTAELAVGTPSVAEAAALLDAPGGELVVPKRKSAAATVAVARPAAPGPDAAPDLDAAEVPAPGSRAPG</sequence>
<feature type="compositionally biased region" description="Low complexity" evidence="1">
    <location>
        <begin position="1"/>
        <end position="14"/>
    </location>
</feature>
<organism evidence="3 4">
    <name type="scientific">Kitasatospora indigofera</name>
    <dbReference type="NCBI Taxonomy" id="67307"/>
    <lineage>
        <taxon>Bacteria</taxon>
        <taxon>Bacillati</taxon>
        <taxon>Actinomycetota</taxon>
        <taxon>Actinomycetes</taxon>
        <taxon>Kitasatosporales</taxon>
        <taxon>Streptomycetaceae</taxon>
        <taxon>Kitasatospora</taxon>
    </lineage>
</organism>
<evidence type="ECO:0000256" key="1">
    <source>
        <dbReference type="SAM" id="MobiDB-lite"/>
    </source>
</evidence>
<protein>
    <recommendedName>
        <fullName evidence="2">CobE/GbiG C-terminal domain-containing protein</fullName>
    </recommendedName>
</protein>
<dbReference type="PANTHER" id="PTHR37477">
    <property type="entry name" value="COBALT-PRECORRIN-5A HYDROLASE"/>
    <property type="match status" value="1"/>
</dbReference>
<name>A0A919L3P5_9ACTN</name>
<comment type="caution">
    <text evidence="3">The sequence shown here is derived from an EMBL/GenBank/DDBJ whole genome shotgun (WGS) entry which is preliminary data.</text>
</comment>
<evidence type="ECO:0000313" key="3">
    <source>
        <dbReference type="EMBL" id="GHH82752.1"/>
    </source>
</evidence>
<feature type="region of interest" description="Disordered" evidence="1">
    <location>
        <begin position="184"/>
        <end position="209"/>
    </location>
</feature>
<dbReference type="Gene3D" id="3.30.420.180">
    <property type="entry name" value="CobE/GbiG C-terminal domain"/>
    <property type="match status" value="1"/>
</dbReference>
<reference evidence="3" key="1">
    <citation type="journal article" date="2014" name="Int. J. Syst. Evol. Microbiol.">
        <title>Complete genome sequence of Corynebacterium casei LMG S-19264T (=DSM 44701T), isolated from a smear-ripened cheese.</title>
        <authorList>
            <consortium name="US DOE Joint Genome Institute (JGI-PGF)"/>
            <person name="Walter F."/>
            <person name="Albersmeier A."/>
            <person name="Kalinowski J."/>
            <person name="Ruckert C."/>
        </authorList>
    </citation>
    <scope>NUCLEOTIDE SEQUENCE</scope>
    <source>
        <strain evidence="3">JCM 4646</strain>
    </source>
</reference>
<feature type="region of interest" description="Disordered" evidence="1">
    <location>
        <begin position="1"/>
        <end position="64"/>
    </location>
</feature>
<dbReference type="SUPFAM" id="SSF159664">
    <property type="entry name" value="CobE/GbiG C-terminal domain-like"/>
    <property type="match status" value="1"/>
</dbReference>
<dbReference type="GO" id="GO:0009236">
    <property type="term" value="P:cobalamin biosynthetic process"/>
    <property type="evidence" value="ECO:0007669"/>
    <property type="project" value="InterPro"/>
</dbReference>
<keyword evidence="4" id="KW-1185">Reference proteome</keyword>
<feature type="compositionally biased region" description="Pro residues" evidence="1">
    <location>
        <begin position="15"/>
        <end position="25"/>
    </location>
</feature>
<feature type="domain" description="CobE/GbiG C-terminal" evidence="2">
    <location>
        <begin position="65"/>
        <end position="182"/>
    </location>
</feature>
<gene>
    <name evidence="3" type="ORF">GCM10018781_68450</name>
</gene>
<dbReference type="InterPro" id="IPR002750">
    <property type="entry name" value="CobE/GbiG_C"/>
</dbReference>
<dbReference type="EMBL" id="BNBO01000060">
    <property type="protein sequence ID" value="GHH82752.1"/>
    <property type="molecule type" value="Genomic_DNA"/>
</dbReference>
<evidence type="ECO:0000313" key="4">
    <source>
        <dbReference type="Proteomes" id="UP000617734"/>
    </source>
</evidence>
<proteinExistence type="predicted"/>
<dbReference type="InterPro" id="IPR036518">
    <property type="entry name" value="CobE/GbiG_C_sf"/>
</dbReference>
<dbReference type="PANTHER" id="PTHR37477:SF1">
    <property type="entry name" value="COBALT-PRECORRIN-5A HYDROLASE"/>
    <property type="match status" value="1"/>
</dbReference>
<dbReference type="InterPro" id="IPR052553">
    <property type="entry name" value="CbiG_hydrolase"/>
</dbReference>